<evidence type="ECO:0000313" key="3">
    <source>
        <dbReference type="Proteomes" id="UP001066276"/>
    </source>
</evidence>
<keyword evidence="1" id="KW-0472">Membrane</keyword>
<protein>
    <submittedName>
        <fullName evidence="2">Uncharacterized protein</fullName>
    </submittedName>
</protein>
<organism evidence="2 3">
    <name type="scientific">Pleurodeles waltl</name>
    <name type="common">Iberian ribbed newt</name>
    <dbReference type="NCBI Taxonomy" id="8319"/>
    <lineage>
        <taxon>Eukaryota</taxon>
        <taxon>Metazoa</taxon>
        <taxon>Chordata</taxon>
        <taxon>Craniata</taxon>
        <taxon>Vertebrata</taxon>
        <taxon>Euteleostomi</taxon>
        <taxon>Amphibia</taxon>
        <taxon>Batrachia</taxon>
        <taxon>Caudata</taxon>
        <taxon>Salamandroidea</taxon>
        <taxon>Salamandridae</taxon>
        <taxon>Pleurodelinae</taxon>
        <taxon>Pleurodeles</taxon>
    </lineage>
</organism>
<reference evidence="2" key="1">
    <citation type="journal article" date="2022" name="bioRxiv">
        <title>Sequencing and chromosome-scale assembly of the giantPleurodeles waltlgenome.</title>
        <authorList>
            <person name="Brown T."/>
            <person name="Elewa A."/>
            <person name="Iarovenko S."/>
            <person name="Subramanian E."/>
            <person name="Araus A.J."/>
            <person name="Petzold A."/>
            <person name="Susuki M."/>
            <person name="Suzuki K.-i.T."/>
            <person name="Hayashi T."/>
            <person name="Toyoda A."/>
            <person name="Oliveira C."/>
            <person name="Osipova E."/>
            <person name="Leigh N.D."/>
            <person name="Simon A."/>
            <person name="Yun M.H."/>
        </authorList>
    </citation>
    <scope>NUCLEOTIDE SEQUENCE</scope>
    <source>
        <strain evidence="2">20211129_DDA</strain>
        <tissue evidence="2">Liver</tissue>
    </source>
</reference>
<dbReference type="AlphaFoldDB" id="A0AAV7RH85"/>
<keyword evidence="1" id="KW-1133">Transmembrane helix</keyword>
<dbReference type="EMBL" id="JANPWB010000009">
    <property type="protein sequence ID" value="KAJ1151350.1"/>
    <property type="molecule type" value="Genomic_DNA"/>
</dbReference>
<comment type="caution">
    <text evidence="2">The sequence shown here is derived from an EMBL/GenBank/DDBJ whole genome shotgun (WGS) entry which is preliminary data.</text>
</comment>
<feature type="transmembrane region" description="Helical" evidence="1">
    <location>
        <begin position="47"/>
        <end position="65"/>
    </location>
</feature>
<accession>A0AAV7RH85</accession>
<proteinExistence type="predicted"/>
<gene>
    <name evidence="2" type="ORF">NDU88_004132</name>
</gene>
<name>A0AAV7RH85_PLEWA</name>
<evidence type="ECO:0000313" key="2">
    <source>
        <dbReference type="EMBL" id="KAJ1151350.1"/>
    </source>
</evidence>
<dbReference type="Proteomes" id="UP001066276">
    <property type="component" value="Chromosome 5"/>
</dbReference>
<keyword evidence="3" id="KW-1185">Reference proteome</keyword>
<evidence type="ECO:0000256" key="1">
    <source>
        <dbReference type="SAM" id="Phobius"/>
    </source>
</evidence>
<keyword evidence="1" id="KW-0812">Transmembrane</keyword>
<sequence>MKGSRSYGGGCTGVVPFPPRPRHFFFSRLDSLLGPRFAGNDFIRCQGARFAGIVCAGLSASLLIWQRGFRRCQWEWHRRCLEFYE</sequence>